<dbReference type="SUPFAM" id="SSF54001">
    <property type="entry name" value="Cysteine proteinases"/>
    <property type="match status" value="1"/>
</dbReference>
<keyword evidence="2" id="KW-1185">Reference proteome</keyword>
<dbReference type="AlphaFoldDB" id="A0A4Y6UUP5"/>
<dbReference type="OrthoDB" id="2591886at2"/>
<accession>A0A4Y6UUP5</accession>
<dbReference type="RefSeq" id="WP_141446932.1">
    <property type="nucleotide sequence ID" value="NZ_CP041217.1"/>
</dbReference>
<evidence type="ECO:0000313" key="2">
    <source>
        <dbReference type="Proteomes" id="UP000316968"/>
    </source>
</evidence>
<dbReference type="Proteomes" id="UP000316968">
    <property type="component" value="Chromosome"/>
</dbReference>
<sequence>METITKAWLHARGERFAPRSVDLMREQRERYGTSGNCFDLAMWLMDELRGEGIECYPVGRKLGTEDAHCAVIAIGEDGSRYLCDLGDQWIQPVLIDPRAEGYTEQPLPGFFPGARIAVHSDAAQASIRYMRPGGKESCSVYDLNAVDEAEFVHAAAYSQSLLSIPLVERRLRTCTDGSIVHWEYESGQSQISSDRGLFHESDPFGEDTWARRISRRSGIDEQVVQAALDLYAAEGLL</sequence>
<gene>
    <name evidence="1" type="ORF">FFV09_05890</name>
</gene>
<proteinExistence type="predicted"/>
<reference evidence="1 2" key="1">
    <citation type="submission" date="2019-06" db="EMBL/GenBank/DDBJ databases">
        <title>Saccharibacillus brassicae sp. nov., an endophytic bacterium isolated from Chinese cabbage seeds (Brassica pekinensis).</title>
        <authorList>
            <person name="Jiang L."/>
            <person name="Lee J."/>
            <person name="Kim S.W."/>
        </authorList>
    </citation>
    <scope>NUCLEOTIDE SEQUENCE [LARGE SCALE GENOMIC DNA]</scope>
    <source>
        <strain evidence="2">KCTC 43072 / ATSA2</strain>
    </source>
</reference>
<name>A0A4Y6UUP5_SACBS</name>
<protein>
    <recommendedName>
        <fullName evidence="3">Arylamine N-acetyltransferase</fullName>
    </recommendedName>
</protein>
<evidence type="ECO:0000313" key="1">
    <source>
        <dbReference type="EMBL" id="QDH20430.1"/>
    </source>
</evidence>
<evidence type="ECO:0008006" key="3">
    <source>
        <dbReference type="Google" id="ProtNLM"/>
    </source>
</evidence>
<dbReference type="InterPro" id="IPR038765">
    <property type="entry name" value="Papain-like_cys_pep_sf"/>
</dbReference>
<organism evidence="1 2">
    <name type="scientific">Saccharibacillus brassicae</name>
    <dbReference type="NCBI Taxonomy" id="2583377"/>
    <lineage>
        <taxon>Bacteria</taxon>
        <taxon>Bacillati</taxon>
        <taxon>Bacillota</taxon>
        <taxon>Bacilli</taxon>
        <taxon>Bacillales</taxon>
        <taxon>Paenibacillaceae</taxon>
        <taxon>Saccharibacillus</taxon>
    </lineage>
</organism>
<dbReference type="KEGG" id="saca:FFV09_05890"/>
<dbReference type="EMBL" id="CP041217">
    <property type="protein sequence ID" value="QDH20430.1"/>
    <property type="molecule type" value="Genomic_DNA"/>
</dbReference>